<feature type="domain" description="Alpha-D-phosphohexomutase alpha/beta/alpha" evidence="8">
    <location>
        <begin position="165"/>
        <end position="270"/>
    </location>
</feature>
<dbReference type="InterPro" id="IPR016055">
    <property type="entry name" value="A-D-PHexomutase_a/b/a-I/II/III"/>
</dbReference>
<dbReference type="FunFam" id="3.40.120.10:FF:000010">
    <property type="entry name" value="phosphomannomutase/phosphoglucomutase isoform X1"/>
    <property type="match status" value="1"/>
</dbReference>
<dbReference type="PRINTS" id="PR00509">
    <property type="entry name" value="PGMPMM"/>
</dbReference>
<dbReference type="PANTHER" id="PTHR42946:SF1">
    <property type="entry name" value="PHOSPHOGLUCOMUTASE (ALPHA-D-GLUCOSE-1,6-BISPHOSPHATE-DEPENDENT)"/>
    <property type="match status" value="1"/>
</dbReference>
<keyword evidence="5" id="KW-0460">Magnesium</keyword>
<evidence type="ECO:0000256" key="5">
    <source>
        <dbReference type="ARBA" id="ARBA00022842"/>
    </source>
</evidence>
<dbReference type="InterPro" id="IPR050060">
    <property type="entry name" value="Phosphoglucosamine_mutase"/>
</dbReference>
<comment type="caution">
    <text evidence="10">The sequence shown here is derived from an EMBL/GenBank/DDBJ whole genome shotgun (WGS) entry which is preliminary data.</text>
</comment>
<evidence type="ECO:0000256" key="4">
    <source>
        <dbReference type="ARBA" id="ARBA00022723"/>
    </source>
</evidence>
<evidence type="ECO:0000259" key="9">
    <source>
        <dbReference type="Pfam" id="PF02880"/>
    </source>
</evidence>
<dbReference type="PANTHER" id="PTHR42946">
    <property type="entry name" value="PHOSPHOHEXOSE MUTASE"/>
    <property type="match status" value="1"/>
</dbReference>
<comment type="similarity">
    <text evidence="2">Belongs to the phosphohexose mutase family.</text>
</comment>
<evidence type="ECO:0000313" key="10">
    <source>
        <dbReference type="EMBL" id="HIR39680.1"/>
    </source>
</evidence>
<dbReference type="SUPFAM" id="SSF53738">
    <property type="entry name" value="Phosphoglucomutase, first 3 domains"/>
    <property type="match status" value="3"/>
</dbReference>
<dbReference type="InterPro" id="IPR005846">
    <property type="entry name" value="A-D-PHexomutase_a/b/a-III"/>
</dbReference>
<dbReference type="Gene3D" id="3.30.310.50">
    <property type="entry name" value="Alpha-D-phosphohexomutase, C-terminal domain"/>
    <property type="match status" value="1"/>
</dbReference>
<reference evidence="10" key="2">
    <citation type="journal article" date="2021" name="PeerJ">
        <title>Extensive microbial diversity within the chicken gut microbiome revealed by metagenomics and culture.</title>
        <authorList>
            <person name="Gilroy R."/>
            <person name="Ravi A."/>
            <person name="Getino M."/>
            <person name="Pursley I."/>
            <person name="Horton D.L."/>
            <person name="Alikhan N.F."/>
            <person name="Baker D."/>
            <person name="Gharbi K."/>
            <person name="Hall N."/>
            <person name="Watson M."/>
            <person name="Adriaenssens E.M."/>
            <person name="Foster-Nyarko E."/>
            <person name="Jarju S."/>
            <person name="Secka A."/>
            <person name="Antonio M."/>
            <person name="Oren A."/>
            <person name="Chaudhuri R.R."/>
            <person name="La Ragione R."/>
            <person name="Hildebrand F."/>
            <person name="Pallen M.J."/>
        </authorList>
    </citation>
    <scope>NUCLEOTIDE SEQUENCE</scope>
    <source>
        <strain evidence="10">ChiW25-3613</strain>
    </source>
</reference>
<dbReference type="AlphaFoldDB" id="A0A9D1AG97"/>
<evidence type="ECO:0000256" key="2">
    <source>
        <dbReference type="ARBA" id="ARBA00010231"/>
    </source>
</evidence>
<evidence type="ECO:0000259" key="8">
    <source>
        <dbReference type="Pfam" id="PF02879"/>
    </source>
</evidence>
<evidence type="ECO:0000256" key="6">
    <source>
        <dbReference type="ARBA" id="ARBA00023235"/>
    </source>
</evidence>
<dbReference type="Pfam" id="PF02878">
    <property type="entry name" value="PGM_PMM_I"/>
    <property type="match status" value="1"/>
</dbReference>
<dbReference type="InterPro" id="IPR005844">
    <property type="entry name" value="A-D-PHexomutase_a/b/a-I"/>
</dbReference>
<evidence type="ECO:0000256" key="1">
    <source>
        <dbReference type="ARBA" id="ARBA00001946"/>
    </source>
</evidence>
<protein>
    <submittedName>
        <fullName evidence="10">Phosphomannomutase/phosphoglucomutase</fullName>
    </submittedName>
</protein>
<dbReference type="SUPFAM" id="SSF55957">
    <property type="entry name" value="Phosphoglucomutase, C-terminal domain"/>
    <property type="match status" value="1"/>
</dbReference>
<feature type="domain" description="Alpha-D-phosphohexomutase alpha/beta/alpha" evidence="7">
    <location>
        <begin position="27"/>
        <end position="150"/>
    </location>
</feature>
<gene>
    <name evidence="10" type="ORF">IAB90_04775</name>
</gene>
<dbReference type="Proteomes" id="UP000824179">
    <property type="component" value="Unassembled WGS sequence"/>
</dbReference>
<keyword evidence="6" id="KW-0413">Isomerase</keyword>
<comment type="cofactor">
    <cofactor evidence="1">
        <name>Mg(2+)</name>
        <dbReference type="ChEBI" id="CHEBI:18420"/>
    </cofactor>
</comment>
<sequence>MANMDIRKLKSGTDVRGVASPILGRKVTLTGEAVERIARAFCSWLTCRTGKDTLKIALGNDSRITAAELVAAFERGAAKSGAEVCYTGLSSTPSMFMILQDKKRGYDGSVMITASHLPADRNGLKFFTPEGGLESAEVDEILDIAAEEKFTGGAGKVHEDYFMDEYSAQLAERVRKACGSERPLEGKKIIVDAGNGAGGFFTEKVLKPLGANTDGSLYLEPDGTFPHHAPNPEDKTAIETLKRAVLENHADLGIIFDTDVDRAGAVDVKGEEINRNRLIALISARLLAEKPGTIVTDSVTSDGLTKFIEERGGRHHRYMRGYRNVIDECKRLNEAGEYSPLAVETSGHCAFKDNYFLDDGAYLVTEILIILSDQLKKGQRLADLIKGLEEPAEAAEIRPQINCDDFREYGAKVLEEVERAAENIEGAAIAPNNYEGIRLNFDREHGDGWILIRMSLHEAILPINTESRSAGGCKKMAAALLSMIKKFDKVDCSLLEKYIES</sequence>
<keyword evidence="3" id="KW-0597">Phosphoprotein</keyword>
<dbReference type="Pfam" id="PF02880">
    <property type="entry name" value="PGM_PMM_III"/>
    <property type="match status" value="1"/>
</dbReference>
<feature type="domain" description="Alpha-D-phosphohexomutase alpha/beta/alpha" evidence="9">
    <location>
        <begin position="275"/>
        <end position="386"/>
    </location>
</feature>
<organism evidence="10 11">
    <name type="scientific">Candidatus Coproplasma stercoripullorum</name>
    <dbReference type="NCBI Taxonomy" id="2840751"/>
    <lineage>
        <taxon>Bacteria</taxon>
        <taxon>Bacillati</taxon>
        <taxon>Bacillota</taxon>
        <taxon>Clostridia</taxon>
        <taxon>Eubacteriales</taxon>
        <taxon>Candidatus Coproplasma</taxon>
    </lineage>
</organism>
<evidence type="ECO:0000259" key="7">
    <source>
        <dbReference type="Pfam" id="PF02878"/>
    </source>
</evidence>
<dbReference type="InterPro" id="IPR005841">
    <property type="entry name" value="Alpha-D-phosphohexomutase_SF"/>
</dbReference>
<name>A0A9D1AG97_9FIRM</name>
<dbReference type="GO" id="GO:0046872">
    <property type="term" value="F:metal ion binding"/>
    <property type="evidence" value="ECO:0007669"/>
    <property type="project" value="UniProtKB-KW"/>
</dbReference>
<keyword evidence="4" id="KW-0479">Metal-binding</keyword>
<dbReference type="EMBL" id="DVHB01000081">
    <property type="protein sequence ID" value="HIR39680.1"/>
    <property type="molecule type" value="Genomic_DNA"/>
</dbReference>
<evidence type="ECO:0000313" key="11">
    <source>
        <dbReference type="Proteomes" id="UP000824179"/>
    </source>
</evidence>
<dbReference type="GO" id="GO:0005975">
    <property type="term" value="P:carbohydrate metabolic process"/>
    <property type="evidence" value="ECO:0007669"/>
    <property type="project" value="InterPro"/>
</dbReference>
<evidence type="ECO:0000256" key="3">
    <source>
        <dbReference type="ARBA" id="ARBA00022553"/>
    </source>
</evidence>
<dbReference type="InterPro" id="IPR005845">
    <property type="entry name" value="A-D-PHexomutase_a/b/a-II"/>
</dbReference>
<dbReference type="Gene3D" id="3.40.120.10">
    <property type="entry name" value="Alpha-D-Glucose-1,6-Bisphosphate, subunit A, domain 3"/>
    <property type="match status" value="3"/>
</dbReference>
<dbReference type="CDD" id="cd03089">
    <property type="entry name" value="PMM_PGM"/>
    <property type="match status" value="1"/>
</dbReference>
<dbReference type="Pfam" id="PF02879">
    <property type="entry name" value="PGM_PMM_II"/>
    <property type="match status" value="1"/>
</dbReference>
<dbReference type="InterPro" id="IPR036900">
    <property type="entry name" value="A-D-PHexomutase_C_sf"/>
</dbReference>
<accession>A0A9D1AG97</accession>
<proteinExistence type="inferred from homology"/>
<reference evidence="10" key="1">
    <citation type="submission" date="2020-10" db="EMBL/GenBank/DDBJ databases">
        <authorList>
            <person name="Gilroy R."/>
        </authorList>
    </citation>
    <scope>NUCLEOTIDE SEQUENCE</scope>
    <source>
        <strain evidence="10">ChiW25-3613</strain>
    </source>
</reference>
<dbReference type="GO" id="GO:0004615">
    <property type="term" value="F:phosphomannomutase activity"/>
    <property type="evidence" value="ECO:0007669"/>
    <property type="project" value="TreeGrafter"/>
</dbReference>